<gene>
    <name evidence="1" type="ORF">ACFHYQ_08685</name>
</gene>
<accession>A0ABV6U5H7</accession>
<name>A0ABV6U5H7_9ACTN</name>
<dbReference type="Proteomes" id="UP001589870">
    <property type="component" value="Unassembled WGS sequence"/>
</dbReference>
<proteinExistence type="predicted"/>
<dbReference type="RefSeq" id="WP_394300585.1">
    <property type="nucleotide sequence ID" value="NZ_JBHMQT010000013.1"/>
</dbReference>
<organism evidence="1 2">
    <name type="scientific">Sphaerimonospora cavernae</name>
    <dbReference type="NCBI Taxonomy" id="1740611"/>
    <lineage>
        <taxon>Bacteria</taxon>
        <taxon>Bacillati</taxon>
        <taxon>Actinomycetota</taxon>
        <taxon>Actinomycetes</taxon>
        <taxon>Streptosporangiales</taxon>
        <taxon>Streptosporangiaceae</taxon>
        <taxon>Sphaerimonospora</taxon>
    </lineage>
</organism>
<keyword evidence="2" id="KW-1185">Reference proteome</keyword>
<evidence type="ECO:0000313" key="1">
    <source>
        <dbReference type="EMBL" id="MFC0862371.1"/>
    </source>
</evidence>
<protein>
    <submittedName>
        <fullName evidence="1">Uncharacterized protein</fullName>
    </submittedName>
</protein>
<sequence>MPRSRIDRGPERDEADARDYRTSFARLATAFPGACTTHLSEGVREIADAMDAKELGDPDLPEYDNLRGLVASRNAGRITAARSLACERLHAEYAAADWSVQ</sequence>
<reference evidence="1 2" key="1">
    <citation type="submission" date="2024-09" db="EMBL/GenBank/DDBJ databases">
        <authorList>
            <person name="Sun Q."/>
            <person name="Mori K."/>
        </authorList>
    </citation>
    <scope>NUCLEOTIDE SEQUENCE [LARGE SCALE GENOMIC DNA]</scope>
    <source>
        <strain evidence="1 2">TBRC 1851</strain>
    </source>
</reference>
<evidence type="ECO:0000313" key="2">
    <source>
        <dbReference type="Proteomes" id="UP001589870"/>
    </source>
</evidence>
<comment type="caution">
    <text evidence="1">The sequence shown here is derived from an EMBL/GenBank/DDBJ whole genome shotgun (WGS) entry which is preliminary data.</text>
</comment>
<dbReference type="EMBL" id="JBHMQT010000013">
    <property type="protein sequence ID" value="MFC0862371.1"/>
    <property type="molecule type" value="Genomic_DNA"/>
</dbReference>